<evidence type="ECO:0000313" key="1">
    <source>
        <dbReference type="Ensembl" id="ENSORLP00015029239.1"/>
    </source>
</evidence>
<protein>
    <submittedName>
        <fullName evidence="1">Uncharacterized protein</fullName>
    </submittedName>
</protein>
<sequence length="79" mass="9082">MEQIMMGIYDMGINVEGVAVLHELKDAHAPPFGLVHDLNLSYPPDFKYTFEYMMLKNQLLDKYSCQYTPLLLSARPSKV</sequence>
<reference evidence="1 2" key="2">
    <citation type="submission" date="2017-04" db="EMBL/GenBank/DDBJ databases">
        <title>CpG methylation of centromeres and impact of large insertions on vertebrate speciation.</title>
        <authorList>
            <person name="Ichikawa K."/>
            <person name="Yoshimura J."/>
            <person name="Morishita S."/>
        </authorList>
    </citation>
    <scope>NUCLEOTIDE SEQUENCE</scope>
    <source>
        <strain evidence="1 2">HSOK</strain>
    </source>
</reference>
<reference evidence="1" key="3">
    <citation type="submission" date="2025-08" db="UniProtKB">
        <authorList>
            <consortium name="Ensembl"/>
        </authorList>
    </citation>
    <scope>IDENTIFICATION</scope>
    <source>
        <strain evidence="1">HSOK</strain>
    </source>
</reference>
<name>A0A3P9JAH5_ORYLA</name>
<dbReference type="AlphaFoldDB" id="A0A3P9JAH5"/>
<accession>A0A3P9JAH5</accession>
<evidence type="ECO:0000313" key="2">
    <source>
        <dbReference type="Proteomes" id="UP000265200"/>
    </source>
</evidence>
<reference evidence="1" key="4">
    <citation type="submission" date="2025-09" db="UniProtKB">
        <authorList>
            <consortium name="Ensembl"/>
        </authorList>
    </citation>
    <scope>IDENTIFICATION</scope>
    <source>
        <strain evidence="1">HSOK</strain>
    </source>
</reference>
<organism evidence="1 2">
    <name type="scientific">Oryzias latipes</name>
    <name type="common">Japanese rice fish</name>
    <name type="synonym">Japanese killifish</name>
    <dbReference type="NCBI Taxonomy" id="8090"/>
    <lineage>
        <taxon>Eukaryota</taxon>
        <taxon>Metazoa</taxon>
        <taxon>Chordata</taxon>
        <taxon>Craniata</taxon>
        <taxon>Vertebrata</taxon>
        <taxon>Euteleostomi</taxon>
        <taxon>Actinopterygii</taxon>
        <taxon>Neopterygii</taxon>
        <taxon>Teleostei</taxon>
        <taxon>Neoteleostei</taxon>
        <taxon>Acanthomorphata</taxon>
        <taxon>Ovalentaria</taxon>
        <taxon>Atherinomorphae</taxon>
        <taxon>Beloniformes</taxon>
        <taxon>Adrianichthyidae</taxon>
        <taxon>Oryziinae</taxon>
        <taxon>Oryzias</taxon>
    </lineage>
</organism>
<reference key="1">
    <citation type="journal article" date="2007" name="Nature">
        <title>The medaka draft genome and insights into vertebrate genome evolution.</title>
        <authorList>
            <person name="Kasahara M."/>
            <person name="Naruse K."/>
            <person name="Sasaki S."/>
            <person name="Nakatani Y."/>
            <person name="Qu W."/>
            <person name="Ahsan B."/>
            <person name="Yamada T."/>
            <person name="Nagayasu Y."/>
            <person name="Doi K."/>
            <person name="Kasai Y."/>
            <person name="Jindo T."/>
            <person name="Kobayashi D."/>
            <person name="Shimada A."/>
            <person name="Toyoda A."/>
            <person name="Kuroki Y."/>
            <person name="Fujiyama A."/>
            <person name="Sasaki T."/>
            <person name="Shimizu A."/>
            <person name="Asakawa S."/>
            <person name="Shimizu N."/>
            <person name="Hashimoto S."/>
            <person name="Yang J."/>
            <person name="Lee Y."/>
            <person name="Matsushima K."/>
            <person name="Sugano S."/>
            <person name="Sakaizumi M."/>
            <person name="Narita T."/>
            <person name="Ohishi K."/>
            <person name="Haga S."/>
            <person name="Ohta F."/>
            <person name="Nomoto H."/>
            <person name="Nogata K."/>
            <person name="Morishita T."/>
            <person name="Endo T."/>
            <person name="Shin-I T."/>
            <person name="Takeda H."/>
            <person name="Morishita S."/>
            <person name="Kohara Y."/>
        </authorList>
    </citation>
    <scope>NUCLEOTIDE SEQUENCE [LARGE SCALE GENOMIC DNA]</scope>
    <source>
        <strain>Hd-rR</strain>
    </source>
</reference>
<proteinExistence type="predicted"/>
<dbReference type="Proteomes" id="UP000265200">
    <property type="component" value="Chromosome 19"/>
</dbReference>
<dbReference type="Ensembl" id="ENSORLT00015018304.1">
    <property type="protein sequence ID" value="ENSORLP00015029239.1"/>
    <property type="gene ID" value="ENSORLG00015012269.1"/>
</dbReference>